<name>A0ABX1PE93_9CYAN</name>
<dbReference type="InterPro" id="IPR032774">
    <property type="entry name" value="WG_beta_rep"/>
</dbReference>
<proteinExistence type="predicted"/>
<feature type="transmembrane region" description="Helical" evidence="1">
    <location>
        <begin position="571"/>
        <end position="594"/>
    </location>
</feature>
<dbReference type="PANTHER" id="PTHR37841:SF1">
    <property type="entry name" value="DUF3298 DOMAIN-CONTAINING PROTEIN"/>
    <property type="match status" value="1"/>
</dbReference>
<keyword evidence="1" id="KW-0472">Membrane</keyword>
<dbReference type="RefSeq" id="WP_169157993.1">
    <property type="nucleotide sequence ID" value="NZ_CAWPJE010000326.1"/>
</dbReference>
<keyword evidence="3" id="KW-1185">Reference proteome</keyword>
<dbReference type="EMBL" id="QMEB01000320">
    <property type="protein sequence ID" value="NMG22809.1"/>
    <property type="molecule type" value="Genomic_DNA"/>
</dbReference>
<comment type="caution">
    <text evidence="2">The sequence shown here is derived from an EMBL/GenBank/DDBJ whole genome shotgun (WGS) entry which is preliminary data.</text>
</comment>
<dbReference type="Proteomes" id="UP000718564">
    <property type="component" value="Unassembled WGS sequence"/>
</dbReference>
<evidence type="ECO:0000313" key="2">
    <source>
        <dbReference type="EMBL" id="NMG22809.1"/>
    </source>
</evidence>
<reference evidence="2 3" key="1">
    <citation type="submission" date="2018-06" db="EMBL/GenBank/DDBJ databases">
        <title>Comparative genomics of Brasilonema spp. strains.</title>
        <authorList>
            <person name="Alvarenga D.O."/>
            <person name="Fiore M.F."/>
            <person name="Varani A.M."/>
        </authorList>
    </citation>
    <scope>NUCLEOTIDE SEQUENCE [LARGE SCALE GENOMIC DNA]</scope>
    <source>
        <strain evidence="2 3">SPC951</strain>
    </source>
</reference>
<accession>A0ABX1PE93</accession>
<feature type="transmembrane region" description="Helical" evidence="1">
    <location>
        <begin position="636"/>
        <end position="657"/>
    </location>
</feature>
<dbReference type="Gene3D" id="1.25.40.10">
    <property type="entry name" value="Tetratricopeptide repeat domain"/>
    <property type="match status" value="1"/>
</dbReference>
<feature type="transmembrane region" description="Helical" evidence="1">
    <location>
        <begin position="735"/>
        <end position="753"/>
    </location>
</feature>
<dbReference type="SUPFAM" id="SSF48439">
    <property type="entry name" value="Protein prenylyltransferase"/>
    <property type="match status" value="1"/>
</dbReference>
<organism evidence="2 3">
    <name type="scientific">Brasilonema bromeliae SPC951</name>
    <dbReference type="NCBI Taxonomy" id="385972"/>
    <lineage>
        <taxon>Bacteria</taxon>
        <taxon>Bacillati</taxon>
        <taxon>Cyanobacteriota</taxon>
        <taxon>Cyanophyceae</taxon>
        <taxon>Nostocales</taxon>
        <taxon>Scytonemataceae</taxon>
        <taxon>Brasilonema</taxon>
        <taxon>Bromeliae group (in: Brasilonema)</taxon>
    </lineage>
</organism>
<feature type="transmembrane region" description="Helical" evidence="1">
    <location>
        <begin position="685"/>
        <end position="715"/>
    </location>
</feature>
<dbReference type="InterPro" id="IPR044537">
    <property type="entry name" value="Rip2-like"/>
</dbReference>
<evidence type="ECO:0000256" key="1">
    <source>
        <dbReference type="SAM" id="Phobius"/>
    </source>
</evidence>
<gene>
    <name evidence="2" type="ORF">DP116_26580</name>
</gene>
<evidence type="ECO:0000313" key="3">
    <source>
        <dbReference type="Proteomes" id="UP000718564"/>
    </source>
</evidence>
<keyword evidence="1" id="KW-0812">Transmembrane</keyword>
<sequence>MVFQKRTCLVVLFLLALVSAIAFQLLHISKTENLYPIYNGPGYGYVNQAGELVVKPQFSQAEEFSEGFAPVKVNDKVIVHSPCTMAETLVLSLRGRGECERLHGKWGFVNLKGQVSISPQYDTVGESSSPYSDGIDDDFSPSSFSEGLAGVKLNGKWGFINQSGKLVIPYQFDKVQRFSGGVATVQVGGLWGVINPEGKWIIQPVDKFPIKFFQGIAKLNLISWNESGQFIGDPNIYWDKSGRRVGDFFNPPKLASEFQEGLAIVEISRWAKQQGRDDPLVVVATSEDSIGSKCGFQDKRGKVVIEPQFDYCQSFASGLAAVQVDKKWGYIDKTGKFIVSPQFDYADRLIEERALVVSDGKIGFIDKTGKIVIKPEFQIDPELAIHYKKEPAAVLKEWKSRLKEFGQPLDLSSIEKWLAQVLKPYSSEVVQRQFSNGLAAVAKDNKCGYIDKTGKFAIQPQFTECKRFDLHGVAQVTRQNGVVGQGGRDEYVYINREGKTFPKYAASLSNFYPTWSKLLTSVMACLLWIVAISCHEFGHAIVAYWGGDRSVKDKGYLSFNPRRYINPLHSIILPAIFLVTGGIPLPGAAVYIEFDQIRNRLWLSATAAAGPIASILFGLLLVPIFQFSLAWNSPHWFSTFIADFISLQFFIALFNLLPIPPLDGYRILSVWLPPKLQDRTGIASMIGLFFLCFVLPFISIAAAPFFIILFVGSYLVMRASGISEEFSLDVWHSFHRWYIALCLLVASLVYLLYKPASIFQLAGLVLENFFPKVALKMYDRALKIDPKSAWSWERKAWTLQRVGTVGDSVEIISACEQAIQLAPYNRFLWRALILELSLSLTWGHKFYEQKLIEAIERYIKLYPKDGWGWGVKALTLDDFGDSEEALLAWEKNIELDPKDHPYKWRTQMKESTLERLRSLGKL</sequence>
<feature type="transmembrane region" description="Helical" evidence="1">
    <location>
        <begin position="601"/>
        <end position="624"/>
    </location>
</feature>
<dbReference type="PANTHER" id="PTHR37841">
    <property type="entry name" value="GLR2918 PROTEIN"/>
    <property type="match status" value="1"/>
</dbReference>
<keyword evidence="1" id="KW-1133">Transmembrane helix</keyword>
<dbReference type="SUPFAM" id="SSF69360">
    <property type="entry name" value="Cell wall binding repeat"/>
    <property type="match status" value="2"/>
</dbReference>
<dbReference type="CDD" id="cd06158">
    <property type="entry name" value="S2P-M50_like_1"/>
    <property type="match status" value="1"/>
</dbReference>
<dbReference type="InterPro" id="IPR011990">
    <property type="entry name" value="TPR-like_helical_dom_sf"/>
</dbReference>
<evidence type="ECO:0008006" key="4">
    <source>
        <dbReference type="Google" id="ProtNLM"/>
    </source>
</evidence>
<protein>
    <recommendedName>
        <fullName evidence="4">Peptidase M50</fullName>
    </recommendedName>
</protein>
<dbReference type="Pfam" id="PF14903">
    <property type="entry name" value="WG_beta_rep"/>
    <property type="match status" value="6"/>
</dbReference>